<dbReference type="RefSeq" id="WP_071960535.1">
    <property type="nucleotide sequence ID" value="NZ_CP018025.1"/>
</dbReference>
<evidence type="ECO:0008006" key="4">
    <source>
        <dbReference type="Google" id="ProtNLM"/>
    </source>
</evidence>
<sequence length="227" mass="24556">MRNKKLSILVGTLLSISSGVACASSEASLGFKQSELNGIEHQVLFAEYQYHVNDYLSFSVHGGTGATDEVTASLDDTYVADLGSDSVVTDTYEQTSKVRYEAGLSLNAKYPVINGWSVYGRLGYIMMQTEDVEYNDFFSVGNTPPADDPESAFLSGSDLCNSTGLEAQCGVSLDATQVTNDYDMGYTEVGLTWQMSETATVSFGRLDTISSGDSYDAFVLRLGLGFW</sequence>
<feature type="chain" id="PRO_5041985480" description="Outer membrane protein beta-barrel domain-containing protein" evidence="1">
    <location>
        <begin position="24"/>
        <end position="227"/>
    </location>
</feature>
<dbReference type="Proteomes" id="UP000182101">
    <property type="component" value="Plasmid pAMCP48-600"/>
</dbReference>
<proteinExistence type="predicted"/>
<reference evidence="2 3" key="1">
    <citation type="submission" date="2016-11" db="EMBL/GenBank/DDBJ databases">
        <title>Networking in microbes: conjugative elements and plasmids in the genus Alteromonas.</title>
        <authorList>
            <person name="Lopez-Perez M."/>
            <person name="Ramon-Marco N."/>
            <person name="Rodriguez-Valera F."/>
        </authorList>
    </citation>
    <scope>NUCLEOTIDE SEQUENCE [LARGE SCALE GENOMIC DNA]</scope>
    <source>
        <strain evidence="2 3">CP48</strain>
        <plasmid evidence="3">pamcp48-600</plasmid>
    </source>
</reference>
<evidence type="ECO:0000256" key="1">
    <source>
        <dbReference type="SAM" id="SignalP"/>
    </source>
</evidence>
<keyword evidence="1" id="KW-0732">Signal</keyword>
<dbReference type="AlphaFoldDB" id="A0AAC9JGA8"/>
<organism evidence="2 3">
    <name type="scientific">Alteromonas mediterranea</name>
    <dbReference type="NCBI Taxonomy" id="314275"/>
    <lineage>
        <taxon>Bacteria</taxon>
        <taxon>Pseudomonadati</taxon>
        <taxon>Pseudomonadota</taxon>
        <taxon>Gammaproteobacteria</taxon>
        <taxon>Alteromonadales</taxon>
        <taxon>Alteromonadaceae</taxon>
        <taxon>Alteromonas/Salinimonas group</taxon>
        <taxon>Alteromonas</taxon>
    </lineage>
</organism>
<gene>
    <name evidence="2" type="ORF">BM524_18570</name>
</gene>
<dbReference type="PROSITE" id="PS51257">
    <property type="entry name" value="PROKAR_LIPOPROTEIN"/>
    <property type="match status" value="1"/>
</dbReference>
<evidence type="ECO:0000313" key="3">
    <source>
        <dbReference type="Proteomes" id="UP000182101"/>
    </source>
</evidence>
<dbReference type="EMBL" id="CP018025">
    <property type="protein sequence ID" value="APD91925.1"/>
    <property type="molecule type" value="Genomic_DNA"/>
</dbReference>
<protein>
    <recommendedName>
        <fullName evidence="4">Outer membrane protein beta-barrel domain-containing protein</fullName>
    </recommendedName>
</protein>
<evidence type="ECO:0000313" key="2">
    <source>
        <dbReference type="EMBL" id="APD91925.1"/>
    </source>
</evidence>
<accession>A0AAC9JGA8</accession>
<geneLocation type="plasmid" evidence="3">
    <name>pamcp48-600</name>
</geneLocation>
<keyword evidence="2" id="KW-0614">Plasmid</keyword>
<feature type="signal peptide" evidence="1">
    <location>
        <begin position="1"/>
        <end position="23"/>
    </location>
</feature>
<name>A0AAC9JGA8_9ALTE</name>